<dbReference type="RefSeq" id="WP_237821405.1">
    <property type="nucleotide sequence ID" value="NZ_JAKLTQ010000008.1"/>
</dbReference>
<sequence length="132" mass="14339">MREELVEAVLQTAALVPAGKVLSYGDIAELLGAAGPRQVGRVMALHGAAVAWWRIVRADGSLPADLMQRALAHYRREGTELVFPSGGRRPSVPRVRMATARWMPEEGDFGRIDRLAAQLRRKLSAPADGIDA</sequence>
<protein>
    <submittedName>
        <fullName evidence="3">MGMT family protein</fullName>
    </submittedName>
</protein>
<dbReference type="Gene3D" id="1.10.10.10">
    <property type="entry name" value="Winged helix-like DNA-binding domain superfamily/Winged helix DNA-binding domain"/>
    <property type="match status" value="1"/>
</dbReference>
<dbReference type="SUPFAM" id="SSF46767">
    <property type="entry name" value="Methylated DNA-protein cysteine methyltransferase, C-terminal domain"/>
    <property type="match status" value="1"/>
</dbReference>
<evidence type="ECO:0000259" key="2">
    <source>
        <dbReference type="Pfam" id="PF01035"/>
    </source>
</evidence>
<dbReference type="EMBL" id="JAKLTQ010000008">
    <property type="protein sequence ID" value="MCG2622779.1"/>
    <property type="molecule type" value="Genomic_DNA"/>
</dbReference>
<dbReference type="Pfam" id="PF01035">
    <property type="entry name" value="DNA_binding_1"/>
    <property type="match status" value="1"/>
</dbReference>
<dbReference type="InterPro" id="IPR036388">
    <property type="entry name" value="WH-like_DNA-bd_sf"/>
</dbReference>
<dbReference type="Proteomes" id="UP001165368">
    <property type="component" value="Unassembled WGS sequence"/>
</dbReference>
<name>A0ABS9L7Y0_9MICC</name>
<dbReference type="InterPro" id="IPR036217">
    <property type="entry name" value="MethylDNA_cys_MeTrfase_DNAb"/>
</dbReference>
<dbReference type="CDD" id="cd06445">
    <property type="entry name" value="ATase"/>
    <property type="match status" value="1"/>
</dbReference>
<feature type="domain" description="Methylated-DNA-[protein]-cysteine S-methyltransferase DNA binding" evidence="2">
    <location>
        <begin position="7"/>
        <end position="64"/>
    </location>
</feature>
<keyword evidence="1" id="KW-0227">DNA damage</keyword>
<evidence type="ECO:0000313" key="3">
    <source>
        <dbReference type="EMBL" id="MCG2622779.1"/>
    </source>
</evidence>
<organism evidence="3 4">
    <name type="scientific">Arthrobacter hankyongi</name>
    <dbReference type="NCBI Taxonomy" id="2904801"/>
    <lineage>
        <taxon>Bacteria</taxon>
        <taxon>Bacillati</taxon>
        <taxon>Actinomycetota</taxon>
        <taxon>Actinomycetes</taxon>
        <taxon>Micrococcales</taxon>
        <taxon>Micrococcaceae</taxon>
        <taxon>Arthrobacter</taxon>
    </lineage>
</organism>
<comment type="caution">
    <text evidence="3">The sequence shown here is derived from an EMBL/GenBank/DDBJ whole genome shotgun (WGS) entry which is preliminary data.</text>
</comment>
<evidence type="ECO:0000256" key="1">
    <source>
        <dbReference type="ARBA" id="ARBA00022763"/>
    </source>
</evidence>
<dbReference type="PANTHER" id="PTHR42942">
    <property type="entry name" value="6-O-METHYLGUANINE DNA METHYLTRANSFERASE"/>
    <property type="match status" value="1"/>
</dbReference>
<evidence type="ECO:0000313" key="4">
    <source>
        <dbReference type="Proteomes" id="UP001165368"/>
    </source>
</evidence>
<dbReference type="InterPro" id="IPR052520">
    <property type="entry name" value="ATL_DNA_repair"/>
</dbReference>
<keyword evidence="4" id="KW-1185">Reference proteome</keyword>
<gene>
    <name evidence="3" type="ORF">LVY72_12800</name>
</gene>
<dbReference type="InterPro" id="IPR014048">
    <property type="entry name" value="MethylDNA_cys_MeTrfase_DNA-bd"/>
</dbReference>
<accession>A0ABS9L7Y0</accession>
<dbReference type="PANTHER" id="PTHR42942:SF1">
    <property type="entry name" value="ALKYLTRANSFERASE-LIKE PROTEIN 1"/>
    <property type="match status" value="1"/>
</dbReference>
<reference evidence="3" key="1">
    <citation type="submission" date="2022-01" db="EMBL/GenBank/DDBJ databases">
        <authorList>
            <person name="Jo J.-H."/>
            <person name="Im W.-T."/>
        </authorList>
    </citation>
    <scope>NUCLEOTIDE SEQUENCE</scope>
    <source>
        <strain evidence="3">I2-34</strain>
    </source>
</reference>
<proteinExistence type="predicted"/>